<name>A0A8K1GNR0_9PASS</name>
<dbReference type="EMBL" id="SWJQ01000120">
    <property type="protein sequence ID" value="TRZ21553.1"/>
    <property type="molecule type" value="Genomic_DNA"/>
</dbReference>
<gene>
    <name evidence="2" type="ORF">HGM15179_005533</name>
</gene>
<evidence type="ECO:0000256" key="1">
    <source>
        <dbReference type="SAM" id="MobiDB-lite"/>
    </source>
</evidence>
<sequence length="81" mass="9123">MPEKRARDVPALKDTNRSKGERNQTTLTTTPKKDQALKHKGIEAIPSEIHGQGQQPLTEESLLKELNVTENVLLILLINKR</sequence>
<feature type="region of interest" description="Disordered" evidence="1">
    <location>
        <begin position="1"/>
        <end position="36"/>
    </location>
</feature>
<reference evidence="2" key="1">
    <citation type="submission" date="2019-04" db="EMBL/GenBank/DDBJ databases">
        <title>Genome assembly of Zosterops borbonicus 15179.</title>
        <authorList>
            <person name="Leroy T."/>
            <person name="Anselmetti Y."/>
            <person name="Tilak M.-K."/>
            <person name="Nabholz B."/>
        </authorList>
    </citation>
    <scope>NUCLEOTIDE SEQUENCE</scope>
    <source>
        <strain evidence="2">HGM_15179</strain>
        <tissue evidence="2">Muscle</tissue>
    </source>
</reference>
<evidence type="ECO:0000313" key="3">
    <source>
        <dbReference type="Proteomes" id="UP000796761"/>
    </source>
</evidence>
<dbReference type="AlphaFoldDB" id="A0A8K1GNR0"/>
<keyword evidence="3" id="KW-1185">Reference proteome</keyword>
<comment type="caution">
    <text evidence="2">The sequence shown here is derived from an EMBL/GenBank/DDBJ whole genome shotgun (WGS) entry which is preliminary data.</text>
</comment>
<organism evidence="2 3">
    <name type="scientific">Zosterops borbonicus</name>
    <dbReference type="NCBI Taxonomy" id="364589"/>
    <lineage>
        <taxon>Eukaryota</taxon>
        <taxon>Metazoa</taxon>
        <taxon>Chordata</taxon>
        <taxon>Craniata</taxon>
        <taxon>Vertebrata</taxon>
        <taxon>Euteleostomi</taxon>
        <taxon>Archelosauria</taxon>
        <taxon>Archosauria</taxon>
        <taxon>Dinosauria</taxon>
        <taxon>Saurischia</taxon>
        <taxon>Theropoda</taxon>
        <taxon>Coelurosauria</taxon>
        <taxon>Aves</taxon>
        <taxon>Neognathae</taxon>
        <taxon>Neoaves</taxon>
        <taxon>Telluraves</taxon>
        <taxon>Australaves</taxon>
        <taxon>Passeriformes</taxon>
        <taxon>Sylvioidea</taxon>
        <taxon>Zosteropidae</taxon>
        <taxon>Zosterops</taxon>
    </lineage>
</organism>
<protein>
    <submittedName>
        <fullName evidence="2">Uncharacterized protein</fullName>
    </submittedName>
</protein>
<evidence type="ECO:0000313" key="2">
    <source>
        <dbReference type="EMBL" id="TRZ21553.1"/>
    </source>
</evidence>
<proteinExistence type="predicted"/>
<dbReference type="Proteomes" id="UP000796761">
    <property type="component" value="Unassembled WGS sequence"/>
</dbReference>
<accession>A0A8K1GNR0</accession>
<feature type="compositionally biased region" description="Basic and acidic residues" evidence="1">
    <location>
        <begin position="1"/>
        <end position="22"/>
    </location>
</feature>